<protein>
    <recommendedName>
        <fullName evidence="6 7">Gem-associated protein 2</fullName>
    </recommendedName>
</protein>
<dbReference type="PIRSF" id="PIRSF038038">
    <property type="entry name" value="SMN_Gemin2"/>
    <property type="match status" value="1"/>
</dbReference>
<keyword evidence="9" id="KW-1185">Reference proteome</keyword>
<keyword evidence="3 7" id="KW-0507">mRNA processing</keyword>
<evidence type="ECO:0000256" key="3">
    <source>
        <dbReference type="ARBA" id="ARBA00022664"/>
    </source>
</evidence>
<comment type="function">
    <text evidence="7">The SMN complex catalyzes the assembly of small nuclear ribonucleoproteins (snRNPs), the building blocks of the spliceosome, and thereby plays an important role in the splicing of cellular pre-mRNAs.</text>
</comment>
<proteinExistence type="inferred from homology"/>
<dbReference type="Proteomes" id="UP000614601">
    <property type="component" value="Unassembled WGS sequence"/>
</dbReference>
<dbReference type="OrthoDB" id="428895at2759"/>
<evidence type="ECO:0000256" key="2">
    <source>
        <dbReference type="ARBA" id="ARBA00022490"/>
    </source>
</evidence>
<dbReference type="GO" id="GO:0000387">
    <property type="term" value="P:spliceosomal snRNP assembly"/>
    <property type="evidence" value="ECO:0007669"/>
    <property type="project" value="UniProtKB-UniRule"/>
</dbReference>
<dbReference type="InterPro" id="IPR035426">
    <property type="entry name" value="Gemin2/Brr1"/>
</dbReference>
<comment type="subunit">
    <text evidence="7">Part of the core SMN complex.</text>
</comment>
<evidence type="ECO:0000256" key="4">
    <source>
        <dbReference type="ARBA" id="ARBA00023187"/>
    </source>
</evidence>
<dbReference type="Gene3D" id="1.20.58.1070">
    <property type="match status" value="1"/>
</dbReference>
<dbReference type="GO" id="GO:0032797">
    <property type="term" value="C:SMN complex"/>
    <property type="evidence" value="ECO:0007669"/>
    <property type="project" value="UniProtKB-UniRule"/>
</dbReference>
<comment type="subcellular location">
    <subcellularLocation>
        <location evidence="1">Cytoplasm</location>
    </subcellularLocation>
</comment>
<keyword evidence="2 7" id="KW-0963">Cytoplasm</keyword>
<accession>A0A811JUM4</accession>
<dbReference type="Pfam" id="PF04938">
    <property type="entry name" value="SIP1"/>
    <property type="match status" value="1"/>
</dbReference>
<evidence type="ECO:0000256" key="5">
    <source>
        <dbReference type="ARBA" id="ARBA00025758"/>
    </source>
</evidence>
<evidence type="ECO:0000313" key="8">
    <source>
        <dbReference type="EMBL" id="CAD5207157.1"/>
    </source>
</evidence>
<sequence length="246" mass="28894">MEQEPIYAVEKFDKSKVDLSKPARNVEEYMRQVIVSREQMQDVTVAKESVREIKKRTVFIPQDEEEPVCSFVPSAEWREVKLANFKRIREVFEIKRQRCASKLDVKFPGQNNESGWIDFCLTTRNANVHISPENAEKFAHHKGTPPTLQLMLTMPDRYVKPLIIHLVKHYIENGYSKPLSEWIFALLIAVPATLPSDVVSQLRDFTRYLKSKRAELTEDQLDRIREYTLFITIITMYFRQKDLADK</sequence>
<dbReference type="GO" id="GO:0000245">
    <property type="term" value="P:spliceosomal complex assembly"/>
    <property type="evidence" value="ECO:0007669"/>
    <property type="project" value="UniProtKB-UniRule"/>
</dbReference>
<dbReference type="PANTHER" id="PTHR12794">
    <property type="entry name" value="GEMIN2"/>
    <property type="match status" value="1"/>
</dbReference>
<dbReference type="PANTHER" id="PTHR12794:SF0">
    <property type="entry name" value="GEM-ASSOCIATED PROTEIN 2"/>
    <property type="match status" value="1"/>
</dbReference>
<keyword evidence="4 7" id="KW-0508">mRNA splicing</keyword>
<dbReference type="EMBL" id="CAJFCW020000001">
    <property type="protein sequence ID" value="CAG9084564.1"/>
    <property type="molecule type" value="Genomic_DNA"/>
</dbReference>
<comment type="caution">
    <text evidence="8">The sequence shown here is derived from an EMBL/GenBank/DDBJ whole genome shotgun (WGS) entry which is preliminary data.</text>
</comment>
<dbReference type="AlphaFoldDB" id="A0A811JUM4"/>
<dbReference type="EMBL" id="CAJFDH010000001">
    <property type="protein sequence ID" value="CAD5207157.1"/>
    <property type="molecule type" value="Genomic_DNA"/>
</dbReference>
<reference evidence="8" key="1">
    <citation type="submission" date="2020-09" db="EMBL/GenBank/DDBJ databases">
        <authorList>
            <person name="Kikuchi T."/>
        </authorList>
    </citation>
    <scope>NUCLEOTIDE SEQUENCE</scope>
    <source>
        <strain evidence="8">SH1</strain>
    </source>
</reference>
<dbReference type="InterPro" id="IPR017364">
    <property type="entry name" value="GEMIN2"/>
</dbReference>
<comment type="similarity">
    <text evidence="5 7">Belongs to the gemin-2 family.</text>
</comment>
<evidence type="ECO:0000313" key="9">
    <source>
        <dbReference type="Proteomes" id="UP000614601"/>
    </source>
</evidence>
<dbReference type="GO" id="GO:0005681">
    <property type="term" value="C:spliceosomal complex"/>
    <property type="evidence" value="ECO:0007669"/>
    <property type="project" value="UniProtKB-UniRule"/>
</dbReference>
<evidence type="ECO:0000256" key="7">
    <source>
        <dbReference type="PIRNR" id="PIRNR038038"/>
    </source>
</evidence>
<evidence type="ECO:0000256" key="6">
    <source>
        <dbReference type="ARBA" id="ARBA00047179"/>
    </source>
</evidence>
<evidence type="ECO:0000256" key="1">
    <source>
        <dbReference type="ARBA" id="ARBA00004496"/>
    </source>
</evidence>
<gene>
    <name evidence="8" type="ORF">BOKJ2_LOCUS1841</name>
</gene>
<name>A0A811JUM4_9BILA</name>
<dbReference type="Proteomes" id="UP000783686">
    <property type="component" value="Unassembled WGS sequence"/>
</dbReference>
<organism evidence="8 9">
    <name type="scientific">Bursaphelenchus okinawaensis</name>
    <dbReference type="NCBI Taxonomy" id="465554"/>
    <lineage>
        <taxon>Eukaryota</taxon>
        <taxon>Metazoa</taxon>
        <taxon>Ecdysozoa</taxon>
        <taxon>Nematoda</taxon>
        <taxon>Chromadorea</taxon>
        <taxon>Rhabditida</taxon>
        <taxon>Tylenchina</taxon>
        <taxon>Tylenchomorpha</taxon>
        <taxon>Aphelenchoidea</taxon>
        <taxon>Aphelenchoididae</taxon>
        <taxon>Bursaphelenchus</taxon>
    </lineage>
</organism>